<organism evidence="9 10">
    <name type="scientific">Protea cynaroides</name>
    <dbReference type="NCBI Taxonomy" id="273540"/>
    <lineage>
        <taxon>Eukaryota</taxon>
        <taxon>Viridiplantae</taxon>
        <taxon>Streptophyta</taxon>
        <taxon>Embryophyta</taxon>
        <taxon>Tracheophyta</taxon>
        <taxon>Spermatophyta</taxon>
        <taxon>Magnoliopsida</taxon>
        <taxon>Proteales</taxon>
        <taxon>Proteaceae</taxon>
        <taxon>Protea</taxon>
    </lineage>
</organism>
<dbReference type="Pfam" id="PF04434">
    <property type="entry name" value="SWIM"/>
    <property type="match status" value="1"/>
</dbReference>
<dbReference type="EMBL" id="JAMYWD010000011">
    <property type="protein sequence ID" value="KAJ4955236.1"/>
    <property type="molecule type" value="Genomic_DNA"/>
</dbReference>
<keyword evidence="10" id="KW-1185">Reference proteome</keyword>
<dbReference type="GO" id="GO:0005634">
    <property type="term" value="C:nucleus"/>
    <property type="evidence" value="ECO:0007669"/>
    <property type="project" value="UniProtKB-SubCell"/>
</dbReference>
<keyword evidence="3 5" id="KW-0863">Zinc-finger</keyword>
<feature type="region of interest" description="Disordered" evidence="7">
    <location>
        <begin position="85"/>
        <end position="107"/>
    </location>
</feature>
<comment type="caution">
    <text evidence="9">The sequence shown here is derived from an EMBL/GenBank/DDBJ whole genome shotgun (WGS) entry which is preliminary data.</text>
</comment>
<dbReference type="GO" id="GO:0006355">
    <property type="term" value="P:regulation of DNA-templated transcription"/>
    <property type="evidence" value="ECO:0007669"/>
    <property type="project" value="UniProtKB-UniRule"/>
</dbReference>
<sequence length="959" mass="108695">MVSLASSIEMEDYAMVRSTWFYMETEEVYGSEEPSDLEKAIEADAAELEPQLEDGDVETEQSATSEHLHSNDEGTEDVIDFGEENELQPNSGSVSKDASEVGTTCGSTDETEMLPYVGMKFIDLDAAYTFYNNYAQTKGFGVRIGRTHLSRKREPDGSRQVLSKRFVCYKEGFRNDNDKRHKGKEVRHRAEVRVGCPAFLLVKADSNGWVVDRFEASHNHPMVFPYQLIRLECFGEENDQKPNSSNSSQNPSEAGTTGGSTDDTEMLPCIGMKFVDLEAAYSFYSNYARMKGFGVRIDRTNLSRKRESDGSRQVLSKKFVCYKEGFRNDNHKRQRGKEVRHRAEVRIGCPAFVMVKAASDGWVVDKFEPNHNHPMVFIGQTFRLRSHEHLTGKSFLGRNERKMIVVDYKAVLAYFDSIQVKDPEFIYSINVSDDGMVTGIFWADSKARSAYEVFGDVVVFDTTCKTNRYRWPFGLFTGMNHHAQSIMFGCGLVANETKESLEWLFKAWMNAMGSKAPKAIITGECTGIIPAVASVFPNTVHRFCSWHVAKHALEQLGALWCQNPDFKKEWKECIYRSLTKEEFLERWVAMIMKYSLNEHSWLGDKFAQKEYWVPCYLQGSFFAGLSSTQQSGGMNSYFRGYFKDTITLCRFVKQYERAVARRREKEADAEFRTLTQLPQLSSQSPLEEHAGKVYTRRVFEIFKKHFNESLSLSAHEELTEGPVRKFKVGPFKVPSEQRCVVGYNSLEDELHCSCHMFEFMGLVCKHVLKVLQMVDRDTIPSKYILFRWTKEARFGLPVDCAPDNAPTTITRGSLWGLSHAVRNMMAMACSSQECCEVAMGTLQGLTEKLATMVQIATRVGAIDSTIGTQKSTVESMPEAHKHLKMPPSLNCGQPSQANQKLPTDHCIEKGKNRCSICRGTGHNKTKCEAVNKETDEPGLERGLAVDGEPSEMCHLLIRF</sequence>
<dbReference type="PANTHER" id="PTHR31669:SF149">
    <property type="entry name" value="PROTEIN FAR1-RELATED SEQUENCE 12-RELATED"/>
    <property type="match status" value="1"/>
</dbReference>
<dbReference type="Pfam" id="PF03101">
    <property type="entry name" value="FAR1"/>
    <property type="match status" value="2"/>
</dbReference>
<comment type="similarity">
    <text evidence="1 6">Belongs to the FHY3/FAR1 family.</text>
</comment>
<evidence type="ECO:0000256" key="6">
    <source>
        <dbReference type="RuleBase" id="RU367018"/>
    </source>
</evidence>
<dbReference type="InterPro" id="IPR006564">
    <property type="entry name" value="Znf_PMZ"/>
</dbReference>
<evidence type="ECO:0000256" key="7">
    <source>
        <dbReference type="SAM" id="MobiDB-lite"/>
    </source>
</evidence>
<dbReference type="PROSITE" id="PS50966">
    <property type="entry name" value="ZF_SWIM"/>
    <property type="match status" value="1"/>
</dbReference>
<evidence type="ECO:0000256" key="1">
    <source>
        <dbReference type="ARBA" id="ARBA00005889"/>
    </source>
</evidence>
<evidence type="ECO:0000256" key="2">
    <source>
        <dbReference type="ARBA" id="ARBA00022723"/>
    </source>
</evidence>
<accession>A0A9Q0GW10</accession>
<comment type="function">
    <text evidence="6">Putative transcription activator involved in regulating light control of development.</text>
</comment>
<dbReference type="PANTHER" id="PTHR31669">
    <property type="entry name" value="PROTEIN FAR1-RELATED SEQUENCE 10-RELATED"/>
    <property type="match status" value="1"/>
</dbReference>
<proteinExistence type="inferred from homology"/>
<dbReference type="InterPro" id="IPR031052">
    <property type="entry name" value="FHY3/FAR1"/>
</dbReference>
<name>A0A9Q0GW10_9MAGN</name>
<evidence type="ECO:0000259" key="8">
    <source>
        <dbReference type="PROSITE" id="PS50966"/>
    </source>
</evidence>
<dbReference type="SMART" id="SM00575">
    <property type="entry name" value="ZnF_PMZ"/>
    <property type="match status" value="1"/>
</dbReference>
<feature type="compositionally biased region" description="Acidic residues" evidence="7">
    <location>
        <begin position="50"/>
        <end position="59"/>
    </location>
</feature>
<evidence type="ECO:0000256" key="3">
    <source>
        <dbReference type="ARBA" id="ARBA00022771"/>
    </source>
</evidence>
<evidence type="ECO:0000313" key="9">
    <source>
        <dbReference type="EMBL" id="KAJ4955236.1"/>
    </source>
</evidence>
<dbReference type="InterPro" id="IPR018289">
    <property type="entry name" value="MULE_transposase_dom"/>
</dbReference>
<reference evidence="9" key="1">
    <citation type="journal article" date="2023" name="Plant J.">
        <title>The genome of the king protea, Protea cynaroides.</title>
        <authorList>
            <person name="Chang J."/>
            <person name="Duong T.A."/>
            <person name="Schoeman C."/>
            <person name="Ma X."/>
            <person name="Roodt D."/>
            <person name="Barker N."/>
            <person name="Li Z."/>
            <person name="Van de Peer Y."/>
            <person name="Mizrachi E."/>
        </authorList>
    </citation>
    <scope>NUCLEOTIDE SEQUENCE</scope>
    <source>
        <tissue evidence="9">Young leaves</tissue>
    </source>
</reference>
<keyword evidence="2 6" id="KW-0479">Metal-binding</keyword>
<dbReference type="Proteomes" id="UP001141806">
    <property type="component" value="Unassembled WGS sequence"/>
</dbReference>
<gene>
    <name evidence="9" type="ORF">NE237_012019</name>
</gene>
<keyword evidence="6" id="KW-0539">Nucleus</keyword>
<protein>
    <recommendedName>
        <fullName evidence="6">Protein FAR1-RELATED SEQUENCE</fullName>
    </recommendedName>
</protein>
<dbReference type="GO" id="GO:0008270">
    <property type="term" value="F:zinc ion binding"/>
    <property type="evidence" value="ECO:0007669"/>
    <property type="project" value="UniProtKB-UniRule"/>
</dbReference>
<feature type="region of interest" description="Disordered" evidence="7">
    <location>
        <begin position="50"/>
        <end position="73"/>
    </location>
</feature>
<dbReference type="InterPro" id="IPR007527">
    <property type="entry name" value="Znf_SWIM"/>
</dbReference>
<feature type="domain" description="SWIM-type" evidence="8">
    <location>
        <begin position="737"/>
        <end position="775"/>
    </location>
</feature>
<evidence type="ECO:0000313" key="10">
    <source>
        <dbReference type="Proteomes" id="UP001141806"/>
    </source>
</evidence>
<feature type="region of interest" description="Disordered" evidence="7">
    <location>
        <begin position="237"/>
        <end position="263"/>
    </location>
</feature>
<feature type="compositionally biased region" description="Low complexity" evidence="7">
    <location>
        <begin position="242"/>
        <end position="252"/>
    </location>
</feature>
<feature type="compositionally biased region" description="Polar residues" evidence="7">
    <location>
        <begin position="87"/>
        <end position="107"/>
    </location>
</feature>
<evidence type="ECO:0000256" key="5">
    <source>
        <dbReference type="PROSITE-ProRule" id="PRU00325"/>
    </source>
</evidence>
<evidence type="ECO:0000256" key="4">
    <source>
        <dbReference type="ARBA" id="ARBA00022833"/>
    </source>
</evidence>
<dbReference type="InterPro" id="IPR004330">
    <property type="entry name" value="FAR1_DNA_bnd_dom"/>
</dbReference>
<dbReference type="AlphaFoldDB" id="A0A9Q0GW10"/>
<dbReference type="Pfam" id="PF10551">
    <property type="entry name" value="MULE"/>
    <property type="match status" value="1"/>
</dbReference>
<comment type="subcellular location">
    <subcellularLocation>
        <location evidence="6">Nucleus</location>
    </subcellularLocation>
</comment>
<dbReference type="OrthoDB" id="1870053at2759"/>
<keyword evidence="4 6" id="KW-0862">Zinc</keyword>